<organism evidence="1 2">
    <name type="scientific">Nocardioides aurantiacus</name>
    <dbReference type="NCBI Taxonomy" id="86796"/>
    <lineage>
        <taxon>Bacteria</taxon>
        <taxon>Bacillati</taxon>
        <taxon>Actinomycetota</taxon>
        <taxon>Actinomycetes</taxon>
        <taxon>Propionibacteriales</taxon>
        <taxon>Nocardioidaceae</taxon>
        <taxon>Nocardioides</taxon>
    </lineage>
</organism>
<proteinExistence type="predicted"/>
<accession>A0A3N2CTU8</accession>
<evidence type="ECO:0000313" key="1">
    <source>
        <dbReference type="EMBL" id="ROR90947.1"/>
    </source>
</evidence>
<dbReference type="EMBL" id="RKHO01000001">
    <property type="protein sequence ID" value="ROR90947.1"/>
    <property type="molecule type" value="Genomic_DNA"/>
</dbReference>
<protein>
    <submittedName>
        <fullName evidence="1">Uncharacterized protein</fullName>
    </submittedName>
</protein>
<reference evidence="1 2" key="1">
    <citation type="submission" date="2018-11" db="EMBL/GenBank/DDBJ databases">
        <title>Sequencing the genomes of 1000 actinobacteria strains.</title>
        <authorList>
            <person name="Klenk H.-P."/>
        </authorList>
    </citation>
    <scope>NUCLEOTIDE SEQUENCE [LARGE SCALE GENOMIC DNA]</scope>
    <source>
        <strain evidence="1 2">DSM 12652</strain>
    </source>
</reference>
<gene>
    <name evidence="1" type="ORF">EDD33_1804</name>
</gene>
<name>A0A3N2CTU8_9ACTN</name>
<dbReference type="OrthoDB" id="4546670at2"/>
<dbReference type="Proteomes" id="UP000281738">
    <property type="component" value="Unassembled WGS sequence"/>
</dbReference>
<evidence type="ECO:0000313" key="2">
    <source>
        <dbReference type="Proteomes" id="UP000281738"/>
    </source>
</evidence>
<sequence>MFVRYESPTAGPRGVSVGIFALANGLAQDGRLSPAEHIEWRAGNDWYEAAFTDPTTVDPSIYDRAINPTATAWFKVSATHLTDRLQRYLDILQTHGVACVRVESVNPGRIIYEDTDQVVVVTDTAQVVD</sequence>
<keyword evidence="2" id="KW-1185">Reference proteome</keyword>
<comment type="caution">
    <text evidence="1">The sequence shown here is derived from an EMBL/GenBank/DDBJ whole genome shotgun (WGS) entry which is preliminary data.</text>
</comment>
<dbReference type="AlphaFoldDB" id="A0A3N2CTU8"/>